<keyword evidence="3" id="KW-1185">Reference proteome</keyword>
<evidence type="ECO:0000313" key="3">
    <source>
        <dbReference type="Proteomes" id="UP000202922"/>
    </source>
</evidence>
<dbReference type="Proteomes" id="UP000202922">
    <property type="component" value="Unassembled WGS sequence"/>
</dbReference>
<dbReference type="EMBL" id="FXYE01000001">
    <property type="protein sequence ID" value="SMX31947.1"/>
    <property type="molecule type" value="Genomic_DNA"/>
</dbReference>
<reference evidence="3" key="1">
    <citation type="submission" date="2017-05" db="EMBL/GenBank/DDBJ databases">
        <authorList>
            <person name="Rodrigo-Torres L."/>
            <person name="Arahal R. D."/>
            <person name="Lucena T."/>
        </authorList>
    </citation>
    <scope>NUCLEOTIDE SEQUENCE [LARGE SCALE GENOMIC DNA]</scope>
    <source>
        <strain evidence="3">CECT 8621</strain>
    </source>
</reference>
<gene>
    <name evidence="2" type="ORF">COL8621_00660</name>
</gene>
<dbReference type="AlphaFoldDB" id="A0A238JP41"/>
<evidence type="ECO:0000313" key="2">
    <source>
        <dbReference type="EMBL" id="SMX31947.1"/>
    </source>
</evidence>
<evidence type="ECO:0000256" key="1">
    <source>
        <dbReference type="SAM" id="MobiDB-lite"/>
    </source>
</evidence>
<accession>A0A238JP41</accession>
<proteinExistence type="predicted"/>
<sequence length="52" mass="5474">MLRRGFPQADIGEAAPHLSGLKVGSPPTLVPQLPINVPTRTVTRKGQGTLEA</sequence>
<name>A0A238JP41_9RHOB</name>
<feature type="region of interest" description="Disordered" evidence="1">
    <location>
        <begin position="1"/>
        <end position="26"/>
    </location>
</feature>
<protein>
    <submittedName>
        <fullName evidence="2">Uncharacterized protein</fullName>
    </submittedName>
</protein>
<organism evidence="2 3">
    <name type="scientific">Actibacterium lipolyticum</name>
    <dbReference type="NCBI Taxonomy" id="1524263"/>
    <lineage>
        <taxon>Bacteria</taxon>
        <taxon>Pseudomonadati</taxon>
        <taxon>Pseudomonadota</taxon>
        <taxon>Alphaproteobacteria</taxon>
        <taxon>Rhodobacterales</taxon>
        <taxon>Roseobacteraceae</taxon>
        <taxon>Actibacterium</taxon>
    </lineage>
</organism>